<dbReference type="Pfam" id="PF03938">
    <property type="entry name" value="OmpH"/>
    <property type="match status" value="1"/>
</dbReference>
<dbReference type="EMBL" id="JACHHG010000002">
    <property type="protein sequence ID" value="MBB6097312.1"/>
    <property type="molecule type" value="Genomic_DNA"/>
</dbReference>
<dbReference type="PANTHER" id="PTHR35089">
    <property type="entry name" value="CHAPERONE PROTEIN SKP"/>
    <property type="match status" value="1"/>
</dbReference>
<evidence type="ECO:0000256" key="2">
    <source>
        <dbReference type="ARBA" id="ARBA00022729"/>
    </source>
</evidence>
<accession>A0A841HZJ9</accession>
<dbReference type="AlphaFoldDB" id="A0A841HZJ9"/>
<evidence type="ECO:0000256" key="1">
    <source>
        <dbReference type="ARBA" id="ARBA00009091"/>
    </source>
</evidence>
<dbReference type="RefSeq" id="WP_183984585.1">
    <property type="nucleotide sequence ID" value="NZ_JACHHG010000002.1"/>
</dbReference>
<evidence type="ECO:0000256" key="3">
    <source>
        <dbReference type="SAM" id="SignalP"/>
    </source>
</evidence>
<reference evidence="4 5" key="1">
    <citation type="submission" date="2020-08" db="EMBL/GenBank/DDBJ databases">
        <title>Genomic Encyclopedia of Type Strains, Phase IV (KMG-IV): sequencing the most valuable type-strain genomes for metagenomic binning, comparative biology and taxonomic classification.</title>
        <authorList>
            <person name="Goeker M."/>
        </authorList>
    </citation>
    <scope>NUCLEOTIDE SEQUENCE [LARGE SCALE GENOMIC DNA]</scope>
    <source>
        <strain evidence="4 5">DSM 21458</strain>
    </source>
</reference>
<keyword evidence="2 3" id="KW-0732">Signal</keyword>
<dbReference type="Proteomes" id="UP000569951">
    <property type="component" value="Unassembled WGS sequence"/>
</dbReference>
<comment type="similarity">
    <text evidence="1">Belongs to the Skp family.</text>
</comment>
<dbReference type="GO" id="GO:0050821">
    <property type="term" value="P:protein stabilization"/>
    <property type="evidence" value="ECO:0007669"/>
    <property type="project" value="TreeGrafter"/>
</dbReference>
<dbReference type="GO" id="GO:0051082">
    <property type="term" value="F:unfolded protein binding"/>
    <property type="evidence" value="ECO:0007669"/>
    <property type="project" value="InterPro"/>
</dbReference>
<dbReference type="InterPro" id="IPR005632">
    <property type="entry name" value="Chaperone_Skp"/>
</dbReference>
<dbReference type="InterPro" id="IPR024930">
    <property type="entry name" value="Skp_dom_sf"/>
</dbReference>
<feature type="signal peptide" evidence="3">
    <location>
        <begin position="1"/>
        <end position="17"/>
    </location>
</feature>
<gene>
    <name evidence="4" type="ORF">HNR42_000726</name>
</gene>
<dbReference type="Gene3D" id="3.30.910.20">
    <property type="entry name" value="Skp domain"/>
    <property type="match status" value="1"/>
</dbReference>
<feature type="chain" id="PRO_5033021356" evidence="3">
    <location>
        <begin position="18"/>
        <end position="165"/>
    </location>
</feature>
<name>A0A841HZJ9_9DEIO</name>
<dbReference type="GO" id="GO:0005829">
    <property type="term" value="C:cytosol"/>
    <property type="evidence" value="ECO:0007669"/>
    <property type="project" value="TreeGrafter"/>
</dbReference>
<protein>
    <submittedName>
        <fullName evidence="4">Outer membrane protein</fullName>
    </submittedName>
</protein>
<evidence type="ECO:0000313" key="5">
    <source>
        <dbReference type="Proteomes" id="UP000569951"/>
    </source>
</evidence>
<dbReference type="SUPFAM" id="SSF111384">
    <property type="entry name" value="OmpH-like"/>
    <property type="match status" value="1"/>
</dbReference>
<sequence>MSKKHILIPLGFAFAFAAGLTVPRAQTPGGKVGFVNVQEVLASSPSGKPINDLRNKANAELKTLEGKITPLQQKISSGKATAKERNDLSTLTQTYQSTAKKYEDQIKQKLTPVTNEINRAVGAAAKAQGFSVVMDRGVAASSGLVVYADEKGTDLTQAVIKQIKK</sequence>
<dbReference type="SMART" id="SM00935">
    <property type="entry name" value="OmpH"/>
    <property type="match status" value="1"/>
</dbReference>
<comment type="caution">
    <text evidence="4">The sequence shown here is derived from an EMBL/GenBank/DDBJ whole genome shotgun (WGS) entry which is preliminary data.</text>
</comment>
<proteinExistence type="inferred from homology"/>
<dbReference type="PANTHER" id="PTHR35089:SF1">
    <property type="entry name" value="CHAPERONE PROTEIN SKP"/>
    <property type="match status" value="1"/>
</dbReference>
<evidence type="ECO:0000313" key="4">
    <source>
        <dbReference type="EMBL" id="MBB6097312.1"/>
    </source>
</evidence>
<keyword evidence="5" id="KW-1185">Reference proteome</keyword>
<organism evidence="4 5">
    <name type="scientific">Deinobacterium chartae</name>
    <dbReference type="NCBI Taxonomy" id="521158"/>
    <lineage>
        <taxon>Bacteria</taxon>
        <taxon>Thermotogati</taxon>
        <taxon>Deinococcota</taxon>
        <taxon>Deinococci</taxon>
        <taxon>Deinococcales</taxon>
        <taxon>Deinococcaceae</taxon>
        <taxon>Deinobacterium</taxon>
    </lineage>
</organism>